<dbReference type="Proteomes" id="UP000015104">
    <property type="component" value="Unassembled WGS sequence"/>
</dbReference>
<organism evidence="2 3">
    <name type="scientific">Tetranychus urticae</name>
    <name type="common">Two-spotted spider mite</name>
    <dbReference type="NCBI Taxonomy" id="32264"/>
    <lineage>
        <taxon>Eukaryota</taxon>
        <taxon>Metazoa</taxon>
        <taxon>Ecdysozoa</taxon>
        <taxon>Arthropoda</taxon>
        <taxon>Chelicerata</taxon>
        <taxon>Arachnida</taxon>
        <taxon>Acari</taxon>
        <taxon>Acariformes</taxon>
        <taxon>Trombidiformes</taxon>
        <taxon>Prostigmata</taxon>
        <taxon>Eleutherengona</taxon>
        <taxon>Raphignathae</taxon>
        <taxon>Tetranychoidea</taxon>
        <taxon>Tetranychidae</taxon>
        <taxon>Tetranychus</taxon>
    </lineage>
</organism>
<accession>T1JYV0</accession>
<keyword evidence="1" id="KW-0812">Transmembrane</keyword>
<proteinExistence type="predicted"/>
<keyword evidence="3" id="KW-1185">Reference proteome</keyword>
<dbReference type="AlphaFoldDB" id="T1JYV0"/>
<dbReference type="HOGENOM" id="CLU_2999031_0_0_1"/>
<evidence type="ECO:0000256" key="1">
    <source>
        <dbReference type="SAM" id="Phobius"/>
    </source>
</evidence>
<keyword evidence="1" id="KW-0472">Membrane</keyword>
<name>T1JYV0_TETUR</name>
<sequence>MSFAQPEVTLCSVTQVYFSLFFHFYFYTLLIHFLLKLFSSIQLVTSFTFDFQWIHRN</sequence>
<dbReference type="EnsemblMetazoa" id="tetur03g01660.1">
    <property type="protein sequence ID" value="tetur03g01660.1"/>
    <property type="gene ID" value="tetur03g01660"/>
</dbReference>
<dbReference type="EMBL" id="CAEY01001109">
    <property type="status" value="NOT_ANNOTATED_CDS"/>
    <property type="molecule type" value="Genomic_DNA"/>
</dbReference>
<evidence type="ECO:0000313" key="2">
    <source>
        <dbReference type="EnsemblMetazoa" id="tetur03g01660.1"/>
    </source>
</evidence>
<reference evidence="2" key="2">
    <citation type="submission" date="2015-06" db="UniProtKB">
        <authorList>
            <consortium name="EnsemblMetazoa"/>
        </authorList>
    </citation>
    <scope>IDENTIFICATION</scope>
</reference>
<keyword evidence="1" id="KW-1133">Transmembrane helix</keyword>
<evidence type="ECO:0000313" key="3">
    <source>
        <dbReference type="Proteomes" id="UP000015104"/>
    </source>
</evidence>
<feature type="transmembrane region" description="Helical" evidence="1">
    <location>
        <begin position="16"/>
        <end position="35"/>
    </location>
</feature>
<reference evidence="3" key="1">
    <citation type="submission" date="2011-08" db="EMBL/GenBank/DDBJ databases">
        <authorList>
            <person name="Rombauts S."/>
        </authorList>
    </citation>
    <scope>NUCLEOTIDE SEQUENCE</scope>
    <source>
        <strain evidence="3">London</strain>
    </source>
</reference>
<protein>
    <submittedName>
        <fullName evidence="2">Uncharacterized protein</fullName>
    </submittedName>
</protein>